<evidence type="ECO:0000256" key="12">
    <source>
        <dbReference type="SAM" id="Phobius"/>
    </source>
</evidence>
<evidence type="ECO:0000256" key="10">
    <source>
        <dbReference type="ARBA" id="ARBA00023143"/>
    </source>
</evidence>
<dbReference type="PANTHER" id="PTHR30046">
    <property type="entry name" value="FLAGELLAR M-RING PROTEIN"/>
    <property type="match status" value="1"/>
</dbReference>
<protein>
    <recommendedName>
        <fullName evidence="5">Flagellar M-ring protein</fullName>
    </recommendedName>
</protein>
<evidence type="ECO:0000256" key="6">
    <source>
        <dbReference type="ARBA" id="ARBA00022475"/>
    </source>
</evidence>
<dbReference type="GO" id="GO:0071973">
    <property type="term" value="P:bacterial-type flagellum-dependent cell motility"/>
    <property type="evidence" value="ECO:0007669"/>
    <property type="project" value="InterPro"/>
</dbReference>
<dbReference type="InterPro" id="IPR000067">
    <property type="entry name" value="FlgMring_FliF"/>
</dbReference>
<name>A0AAT9IFU3_9GAMM</name>
<feature type="domain" description="Flagellar M-ring C-terminal" evidence="14">
    <location>
        <begin position="260"/>
        <end position="441"/>
    </location>
</feature>
<dbReference type="PANTHER" id="PTHR30046:SF0">
    <property type="entry name" value="FLAGELLAR M-RING PROTEIN"/>
    <property type="match status" value="1"/>
</dbReference>
<proteinExistence type="inferred from homology"/>
<keyword evidence="10" id="KW-0975">Bacterial flagellum</keyword>
<dbReference type="InterPro" id="IPR043427">
    <property type="entry name" value="YscJ/FliF"/>
</dbReference>
<evidence type="ECO:0000256" key="4">
    <source>
        <dbReference type="ARBA" id="ARBA00007971"/>
    </source>
</evidence>
<dbReference type="PRINTS" id="PR01009">
    <property type="entry name" value="FLGMRINGFLIF"/>
</dbReference>
<dbReference type="Gene3D" id="3.30.300.30">
    <property type="match status" value="1"/>
</dbReference>
<evidence type="ECO:0000256" key="3">
    <source>
        <dbReference type="ARBA" id="ARBA00004651"/>
    </source>
</evidence>
<keyword evidence="15" id="KW-0282">Flagellum</keyword>
<feature type="domain" description="Flagellar M-ring N-terminal" evidence="13">
    <location>
        <begin position="54"/>
        <end position="224"/>
    </location>
</feature>
<dbReference type="AlphaFoldDB" id="A0AAT9IFU3"/>
<dbReference type="GO" id="GO:0009431">
    <property type="term" value="C:bacterial-type flagellum basal body, MS ring"/>
    <property type="evidence" value="ECO:0007669"/>
    <property type="project" value="InterPro"/>
</dbReference>
<keyword evidence="7 12" id="KW-0812">Transmembrane</keyword>
<evidence type="ECO:0000313" key="15">
    <source>
        <dbReference type="EMBL" id="CAL4042182.1"/>
    </source>
</evidence>
<evidence type="ECO:0000256" key="8">
    <source>
        <dbReference type="ARBA" id="ARBA00022989"/>
    </source>
</evidence>
<dbReference type="InterPro" id="IPR045851">
    <property type="entry name" value="AMP-bd_C_sf"/>
</dbReference>
<dbReference type="InterPro" id="IPR013556">
    <property type="entry name" value="Flag_M-ring_C"/>
</dbReference>
<evidence type="ECO:0000259" key="13">
    <source>
        <dbReference type="Pfam" id="PF01514"/>
    </source>
</evidence>
<evidence type="ECO:0000256" key="5">
    <source>
        <dbReference type="ARBA" id="ARBA00017949"/>
    </source>
</evidence>
<feature type="transmembrane region" description="Helical" evidence="12">
    <location>
        <begin position="461"/>
        <end position="487"/>
    </location>
</feature>
<keyword evidence="6" id="KW-1003">Cell membrane</keyword>
<evidence type="ECO:0000256" key="7">
    <source>
        <dbReference type="ARBA" id="ARBA00022692"/>
    </source>
</evidence>
<dbReference type="NCBIfam" id="TIGR00206">
    <property type="entry name" value="fliF"/>
    <property type="match status" value="1"/>
</dbReference>
<dbReference type="EMBL" id="OZ060371">
    <property type="protein sequence ID" value="CAL4042182.1"/>
    <property type="molecule type" value="Genomic_DNA"/>
</dbReference>
<evidence type="ECO:0000256" key="2">
    <source>
        <dbReference type="ARBA" id="ARBA00004117"/>
    </source>
</evidence>
<gene>
    <name evidence="15" type="primary">fliF</name>
    <name evidence="15" type="ORF">BUANCORI2928_058</name>
</gene>
<dbReference type="Pfam" id="PF01514">
    <property type="entry name" value="YscJ_FliF"/>
    <property type="match status" value="1"/>
</dbReference>
<evidence type="ECO:0000256" key="9">
    <source>
        <dbReference type="ARBA" id="ARBA00023136"/>
    </source>
</evidence>
<sequence length="568" mass="66404">MNVNKDNKKNSQKNNKLSTFFLFFKINSWKISIISIIFISIFIINNTWKKNYKFYPLYHFLPVSEENKVIKELDNLKIPYKINENSNEKILVPEDKLHTTRALLSSHGLPGKNQSGYEILDNNQFYNSPFRENINYARSIEGELSTTISYFKGINYSRVHVIIPQNSFLIQDNQAPSVSVFLFLDSKNAINNNDVLSIVNLLLTSIKNLDKHHITIVDQWKRSLYHLDTMNKYYFHSNITISDYIKSTEKILKKKIENILNPIYGSENIQTEVTANINLNQKRVSENTLYQSKLHNKTKNEDNLSLKKNSFKNPVNKLLSIDLNNKNHNKNYVLNNTKNKNKQQLKNSNIYIPSKKSLKKNSDNILNNLSSLKYTKLLSKNDIGEISKLSVSVIINYKKNEKGTFSPLNNIEIKKIKNIVCGAIGYSKNRGDIVNIENILFSKKNESDFIKKMIIEKENIFFFNLSFKIILLILIIYFVLSVFIIIFQMRRIKDLIRKNLYYKNNIDNFSLRNNHEKNKQSEKKEPITQFCQNDNSSIKDKIKIISSHNPSTIAKIIKKWIKEHYDKS</sequence>
<evidence type="ECO:0000259" key="14">
    <source>
        <dbReference type="Pfam" id="PF08345"/>
    </source>
</evidence>
<dbReference type="RefSeq" id="WP_367681037.1">
    <property type="nucleotide sequence ID" value="NZ_OZ060371.1"/>
</dbReference>
<feature type="transmembrane region" description="Helical" evidence="12">
    <location>
        <begin position="20"/>
        <end position="44"/>
    </location>
</feature>
<dbReference type="GO" id="GO:0005886">
    <property type="term" value="C:plasma membrane"/>
    <property type="evidence" value="ECO:0007669"/>
    <property type="project" value="UniProtKB-SubCell"/>
</dbReference>
<keyword evidence="8 12" id="KW-1133">Transmembrane helix</keyword>
<comment type="similarity">
    <text evidence="4">Belongs to the FliF family.</text>
</comment>
<dbReference type="GO" id="GO:0003774">
    <property type="term" value="F:cytoskeletal motor activity"/>
    <property type="evidence" value="ECO:0007669"/>
    <property type="project" value="InterPro"/>
</dbReference>
<evidence type="ECO:0000256" key="1">
    <source>
        <dbReference type="ARBA" id="ARBA00003820"/>
    </source>
</evidence>
<evidence type="ECO:0000256" key="11">
    <source>
        <dbReference type="ARBA" id="ARBA00025936"/>
    </source>
</evidence>
<accession>A0AAT9IFU3</accession>
<comment type="subunit">
    <text evidence="11">The basal body constitutes a major portion of the flagellar organelle and consists of four rings (L,P,S, and M) mounted on a central rod. The M ring is integral to the inner membrane of the cell and may be connected to the flagellar rod via the S ring. The S (supramembrane ring) lies just distal to the M ring. The L and P rings lie in the outer membrane and the periplasmic space, respectively.</text>
</comment>
<keyword evidence="15" id="KW-0969">Cilium</keyword>
<organism evidence="15">
    <name type="scientific">Buchnera aphidicola</name>
    <name type="common">Anoecia corni</name>
    <dbReference type="NCBI Taxonomy" id="2994477"/>
    <lineage>
        <taxon>Bacteria</taxon>
        <taxon>Pseudomonadati</taxon>
        <taxon>Pseudomonadota</taxon>
        <taxon>Gammaproteobacteria</taxon>
        <taxon>Enterobacterales</taxon>
        <taxon>Erwiniaceae</taxon>
        <taxon>Buchnera</taxon>
    </lineage>
</organism>
<keyword evidence="15" id="KW-0966">Cell projection</keyword>
<comment type="subcellular location">
    <subcellularLocation>
        <location evidence="2">Bacterial flagellum basal body</location>
    </subcellularLocation>
    <subcellularLocation>
        <location evidence="3">Cell membrane</location>
        <topology evidence="3">Multi-pass membrane protein</topology>
    </subcellularLocation>
</comment>
<keyword evidence="9 12" id="KW-0472">Membrane</keyword>
<reference evidence="15" key="1">
    <citation type="submission" date="2024-06" db="EMBL/GenBank/DDBJ databases">
        <authorList>
            <person name="Manzano-Marin A."/>
            <person name="Manzano-Marin A."/>
            <person name="Alejandro Manzano Marin A."/>
        </authorList>
    </citation>
    <scope>NUCLEOTIDE SEQUENCE</scope>
    <source>
        <strain evidence="15">Ancorni-2928</strain>
    </source>
</reference>
<dbReference type="Pfam" id="PF08345">
    <property type="entry name" value="YscJ_FliF_C"/>
    <property type="match status" value="1"/>
</dbReference>
<comment type="function">
    <text evidence="1">The M ring may be actively involved in energy transduction.</text>
</comment>
<dbReference type="InterPro" id="IPR006182">
    <property type="entry name" value="FliF_N_dom"/>
</dbReference>